<dbReference type="Pfam" id="PF00535">
    <property type="entry name" value="Glycos_transf_2"/>
    <property type="match status" value="2"/>
</dbReference>
<evidence type="ECO:0000259" key="1">
    <source>
        <dbReference type="Pfam" id="PF00535"/>
    </source>
</evidence>
<dbReference type="InterPro" id="IPR029044">
    <property type="entry name" value="Nucleotide-diphossugar_trans"/>
</dbReference>
<dbReference type="EMBL" id="CP076456">
    <property type="protein sequence ID" value="QWQ37550.1"/>
    <property type="molecule type" value="Genomic_DNA"/>
</dbReference>
<dbReference type="GO" id="GO:0016740">
    <property type="term" value="F:transferase activity"/>
    <property type="evidence" value="ECO:0007669"/>
    <property type="project" value="InterPro"/>
</dbReference>
<dbReference type="InterPro" id="IPR001173">
    <property type="entry name" value="Glyco_trans_2-like"/>
</dbReference>
<dbReference type="SUPFAM" id="SSF53448">
    <property type="entry name" value="Nucleotide-diphospho-sugar transferases"/>
    <property type="match status" value="2"/>
</dbReference>
<dbReference type="Proteomes" id="UP000680588">
    <property type="component" value="Chromosome"/>
</dbReference>
<dbReference type="InterPro" id="IPR004629">
    <property type="entry name" value="WecG_TagA_CpsF"/>
</dbReference>
<feature type="domain" description="Glycosyltransferase 2-like" evidence="1">
    <location>
        <begin position="290"/>
        <end position="417"/>
    </location>
</feature>
<name>A0A975XM45_9MICC</name>
<dbReference type="PANTHER" id="PTHR43179:SF7">
    <property type="entry name" value="RHAMNOSYLTRANSFERASE WBBL"/>
    <property type="match status" value="1"/>
</dbReference>
<reference evidence="2" key="1">
    <citation type="submission" date="2021-06" db="EMBL/GenBank/DDBJ databases">
        <title>Novel species in genus Arthrobacter.</title>
        <authorList>
            <person name="Zhang G."/>
        </authorList>
    </citation>
    <scope>NUCLEOTIDE SEQUENCE</scope>
    <source>
        <strain evidence="2">Zg-ZUI122</strain>
    </source>
</reference>
<organism evidence="2 3">
    <name type="scientific">Arthrobacter sunyaminii</name>
    <dbReference type="NCBI Taxonomy" id="2816859"/>
    <lineage>
        <taxon>Bacteria</taxon>
        <taxon>Bacillati</taxon>
        <taxon>Actinomycetota</taxon>
        <taxon>Actinomycetes</taxon>
        <taxon>Micrococcales</taxon>
        <taxon>Micrococcaceae</taxon>
        <taxon>Arthrobacter</taxon>
    </lineage>
</organism>
<accession>A0A975XM45</accession>
<dbReference type="RefSeq" id="WP_216202361.1">
    <property type="nucleotide sequence ID" value="NZ_CP076456.1"/>
</dbReference>
<feature type="domain" description="Glycosyltransferase 2-like" evidence="1">
    <location>
        <begin position="598"/>
        <end position="719"/>
    </location>
</feature>
<proteinExistence type="predicted"/>
<evidence type="ECO:0000313" key="2">
    <source>
        <dbReference type="EMBL" id="QWQ37550.1"/>
    </source>
</evidence>
<dbReference type="KEGG" id="asun:KG104_07430"/>
<keyword evidence="3" id="KW-1185">Reference proteome</keyword>
<dbReference type="CDD" id="cd06533">
    <property type="entry name" value="Glyco_transf_WecG_TagA"/>
    <property type="match status" value="1"/>
</dbReference>
<dbReference type="Pfam" id="PF03808">
    <property type="entry name" value="Glyco_tran_WecG"/>
    <property type="match status" value="1"/>
</dbReference>
<dbReference type="AlphaFoldDB" id="A0A975XM45"/>
<protein>
    <submittedName>
        <fullName evidence="2">WecB/TagA/CpsF family glycosyltransferase</fullName>
    </submittedName>
</protein>
<sequence>MDIDDVVRQIASTAEGDAVVSNTGPLAVISANLDHIAHFGTDGRWFDTLGDRLCTDDSGNAQWLTLLDGAPLVAEANRLTGRSWPRLAGSDLIGPLLDEAEARGTVVGFLGGTRLIQRLLSRNLTRTRPALIVGGLWSPDRSALTDPEVCRDLAESIKAAQVQLLVVGLGKPRQELWIAEYGPLTGANVLLAFGAVVDFLAGSIGRAPHWASARGLEWVWRLALEPRRLARRYLIDDPPSYFHMRRNSSLSSAADGSIQREGHRETVHFSDEGTPDGSFVAIGDPADVVVCIVTYNSSALLDPLVAGLRGEARNLRLRVVVAENDSSDGTLEALSKYPDIIVVPTGGNLGYAAGINAARRFADRDEAILVLNPDVRVEPGAIRSMYRRLVRSGAGIVVPQLLESDGSVYPSLRREPTILNALGDAILGRRLPNRPWWLSGTDYDPESYRHPHRFQWATGAALLVRADLAEQLGDWDEQFFLYSEEVDYFRRARAAGAGLWFEPTARVTHWRGGSGVSPELNALMAVNRIRYARKYHSKPYASGYHAVVVLSEALRWAKSDRRGVLRTVLDDCTWDALPGPTASANAAQVLERFPRGAVIIPAHNEAAVIGRTLAPLASLAASGRIELIVACNGCTDSTADTAADFDGITVIEVEEASKTAALNTADAHASLWPRVYLDADITISPAALGMMLDRLERGDVLAARPAFRYNSSGASFMVRSYYRARRRLPSTKQALWGAGVYGLTEAGHARFGQFPSVTADDLLVERALAGVQKVIVNTPPVSVQTPRTPESLMSILTRNYRGNAELDSNGPGEVVRKAHTRQTLRELLASIRGPATAFDAIVYAYFTLRARSKASQRPVRGEAEAWERDESSRHQ</sequence>
<dbReference type="Gene3D" id="3.90.550.10">
    <property type="entry name" value="Spore Coat Polysaccharide Biosynthesis Protein SpsA, Chain A"/>
    <property type="match status" value="2"/>
</dbReference>
<dbReference type="PANTHER" id="PTHR43179">
    <property type="entry name" value="RHAMNOSYLTRANSFERASE WBBL"/>
    <property type="match status" value="1"/>
</dbReference>
<evidence type="ECO:0000313" key="3">
    <source>
        <dbReference type="Proteomes" id="UP000680588"/>
    </source>
</evidence>
<dbReference type="NCBIfam" id="TIGR00696">
    <property type="entry name" value="wecG_tagA_cpsF"/>
    <property type="match status" value="1"/>
</dbReference>
<gene>
    <name evidence="2" type="ORF">KG104_07430</name>
</gene>